<comment type="caution">
    <text evidence="8">The sequence shown here is derived from an EMBL/GenBank/DDBJ whole genome shotgun (WGS) entry which is preliminary data.</text>
</comment>
<dbReference type="Proteomes" id="UP000786811">
    <property type="component" value="Unassembled WGS sequence"/>
</dbReference>
<evidence type="ECO:0000256" key="3">
    <source>
        <dbReference type="ARBA" id="ARBA00022692"/>
    </source>
</evidence>
<evidence type="ECO:0000256" key="4">
    <source>
        <dbReference type="ARBA" id="ARBA00022989"/>
    </source>
</evidence>
<dbReference type="PANTHER" id="PTHR19282">
    <property type="entry name" value="TETRASPANIN"/>
    <property type="match status" value="1"/>
</dbReference>
<dbReference type="Pfam" id="PF00335">
    <property type="entry name" value="Tetraspanin"/>
    <property type="match status" value="1"/>
</dbReference>
<organism evidence="8 9">
    <name type="scientific">Cotesia congregata</name>
    <name type="common">Parasitoid wasp</name>
    <name type="synonym">Apanteles congregatus</name>
    <dbReference type="NCBI Taxonomy" id="51543"/>
    <lineage>
        <taxon>Eukaryota</taxon>
        <taxon>Metazoa</taxon>
        <taxon>Ecdysozoa</taxon>
        <taxon>Arthropoda</taxon>
        <taxon>Hexapoda</taxon>
        <taxon>Insecta</taxon>
        <taxon>Pterygota</taxon>
        <taxon>Neoptera</taxon>
        <taxon>Endopterygota</taxon>
        <taxon>Hymenoptera</taxon>
        <taxon>Apocrita</taxon>
        <taxon>Ichneumonoidea</taxon>
        <taxon>Braconidae</taxon>
        <taxon>Microgastrinae</taxon>
        <taxon>Cotesia</taxon>
    </lineage>
</organism>
<dbReference type="EMBL" id="CAJNRD030001119">
    <property type="protein sequence ID" value="CAG5090984.1"/>
    <property type="molecule type" value="Genomic_DNA"/>
</dbReference>
<name>A0A8J2HBB9_COTCN</name>
<dbReference type="CDD" id="cd03127">
    <property type="entry name" value="tetraspanin_LEL"/>
    <property type="match status" value="1"/>
</dbReference>
<keyword evidence="9" id="KW-1185">Reference proteome</keyword>
<evidence type="ECO:0000313" key="8">
    <source>
        <dbReference type="EMBL" id="CAG5090984.1"/>
    </source>
</evidence>
<comment type="subcellular location">
    <subcellularLocation>
        <location evidence="1 7">Membrane</location>
        <topology evidence="1 7">Multi-pass membrane protein</topology>
    </subcellularLocation>
</comment>
<dbReference type="GO" id="GO:0005886">
    <property type="term" value="C:plasma membrane"/>
    <property type="evidence" value="ECO:0007669"/>
    <property type="project" value="TreeGrafter"/>
</dbReference>
<keyword evidence="4 7" id="KW-1133">Transmembrane helix</keyword>
<feature type="transmembrane region" description="Helical" evidence="7">
    <location>
        <begin position="202"/>
        <end position="222"/>
    </location>
</feature>
<evidence type="ECO:0000256" key="2">
    <source>
        <dbReference type="ARBA" id="ARBA00006840"/>
    </source>
</evidence>
<accession>A0A8J2HBB9</accession>
<dbReference type="InterPro" id="IPR000301">
    <property type="entry name" value="Tetraspanin_animals"/>
</dbReference>
<comment type="similarity">
    <text evidence="2 7">Belongs to the tetraspanin (TM4SF) family.</text>
</comment>
<dbReference type="PANTHER" id="PTHR19282:SF273">
    <property type="entry name" value="TETRASPANIN"/>
    <property type="match status" value="1"/>
</dbReference>
<dbReference type="PIRSF" id="PIRSF002419">
    <property type="entry name" value="Tetraspanin"/>
    <property type="match status" value="1"/>
</dbReference>
<proteinExistence type="inferred from homology"/>
<reference evidence="8" key="1">
    <citation type="submission" date="2021-04" db="EMBL/GenBank/DDBJ databases">
        <authorList>
            <person name="Chebbi M.A.C M."/>
        </authorList>
    </citation>
    <scope>NUCLEOTIDE SEQUENCE</scope>
</reference>
<feature type="transmembrane region" description="Helical" evidence="7">
    <location>
        <begin position="82"/>
        <end position="108"/>
    </location>
</feature>
<protein>
    <recommendedName>
        <fullName evidence="7">Tetraspanin</fullName>
    </recommendedName>
</protein>
<dbReference type="OrthoDB" id="5982705at2759"/>
<keyword evidence="3 7" id="KW-0812">Transmembrane</keyword>
<gene>
    <name evidence="8" type="ORF">HICCMSTLAB_LOCUS5830</name>
</gene>
<evidence type="ECO:0000256" key="7">
    <source>
        <dbReference type="RuleBase" id="RU361218"/>
    </source>
</evidence>
<feature type="transmembrane region" description="Helical" evidence="7">
    <location>
        <begin position="51"/>
        <end position="75"/>
    </location>
</feature>
<dbReference type="AlphaFoldDB" id="A0A8J2HBB9"/>
<feature type="transmembrane region" description="Helical" evidence="7">
    <location>
        <begin position="12"/>
        <end position="31"/>
    </location>
</feature>
<evidence type="ECO:0000256" key="1">
    <source>
        <dbReference type="ARBA" id="ARBA00004141"/>
    </source>
</evidence>
<dbReference type="InterPro" id="IPR018499">
    <property type="entry name" value="Tetraspanin/Peripherin"/>
</dbReference>
<dbReference type="Gene3D" id="1.10.1450.10">
    <property type="entry name" value="Tetraspanin"/>
    <property type="match status" value="1"/>
</dbReference>
<dbReference type="SUPFAM" id="SSF48652">
    <property type="entry name" value="Tetraspanin"/>
    <property type="match status" value="1"/>
</dbReference>
<evidence type="ECO:0000313" key="9">
    <source>
        <dbReference type="Proteomes" id="UP000786811"/>
    </source>
</evidence>
<evidence type="ECO:0000256" key="5">
    <source>
        <dbReference type="ARBA" id="ARBA00023136"/>
    </source>
</evidence>
<sequence length="236" mass="25690">MTVESCAMATVKYLLFFFNVIFSAAGLGILIVGCKILADVTNYNHFMGGRILAPAIVLIIIGMIVFVIAFLGCFGAVKEIHILLIAFGVALLTIFAIELAIGIGIAIFQSDVSDLLRTTLRESLVTYESEPDNKVAWDSIQTYFHCCGVDSSDDWEESLKEKLPSTCCYSNNTDPCEKGNPLINPHGCYQTLLRQIRTNSELLIWLGAAIALIEIIGVMLGFQLATSIKRQAAASA</sequence>
<dbReference type="InterPro" id="IPR008952">
    <property type="entry name" value="Tetraspanin_EC2_sf"/>
</dbReference>
<feature type="disulfide bond" evidence="6">
    <location>
        <begin position="147"/>
        <end position="167"/>
    </location>
</feature>
<evidence type="ECO:0000256" key="6">
    <source>
        <dbReference type="PIRSR" id="PIRSR002419-1"/>
    </source>
</evidence>
<keyword evidence="5 7" id="KW-0472">Membrane</keyword>
<dbReference type="PRINTS" id="PR00259">
    <property type="entry name" value="TMFOUR"/>
</dbReference>
<keyword evidence="6" id="KW-1015">Disulfide bond</keyword>